<evidence type="ECO:0000313" key="5">
    <source>
        <dbReference type="Proteomes" id="UP000254079"/>
    </source>
</evidence>
<evidence type="ECO:0000313" key="1">
    <source>
        <dbReference type="EMBL" id="SQD05673.1"/>
    </source>
</evidence>
<sequence>MRTESRQMPDYVHYVISGTDNAFEQTIHCYSITAKKCFAQQNAASHLVVNSSWSMGYGRLCLDISAFALGYVTKVSRCVCLRFGCADNRWSLVKQRPEKTECIRRMSGLSANNPSCWLSLRQPLYLFEHSDGNGNYGRDVCRNGADLLL</sequence>
<dbReference type="EMBL" id="UGCP01000002">
    <property type="protein sequence ID" value="STI87319.1"/>
    <property type="molecule type" value="Genomic_DNA"/>
</dbReference>
<evidence type="ECO:0000313" key="6">
    <source>
        <dbReference type="Proteomes" id="UP000254718"/>
    </source>
</evidence>
<evidence type="ECO:0000313" key="3">
    <source>
        <dbReference type="EMBL" id="STM24991.1"/>
    </source>
</evidence>
<reference evidence="4 5" key="1">
    <citation type="submission" date="2018-06" db="EMBL/GenBank/DDBJ databases">
        <authorList>
            <consortium name="Pathogen Informatics"/>
            <person name="Doyle S."/>
        </authorList>
    </citation>
    <scope>NUCLEOTIDE SEQUENCE [LARGE SCALE GENOMIC DNA]</scope>
    <source>
        <strain evidence="1 4">NCTC8009</strain>
        <strain evidence="3 6">NCTC8333</strain>
        <strain evidence="2 5">NCTC8622</strain>
    </source>
</reference>
<accession>A0A0K3NBG8</accession>
<gene>
    <name evidence="1" type="ORF">NCTC8009_06237</name>
    <name evidence="3" type="ORF">NCTC8333_03991</name>
    <name evidence="2" type="ORF">NCTC8622_06472</name>
</gene>
<organism evidence="3 6">
    <name type="scientific">Escherichia coli</name>
    <dbReference type="NCBI Taxonomy" id="562"/>
    <lineage>
        <taxon>Bacteria</taxon>
        <taxon>Pseudomonadati</taxon>
        <taxon>Pseudomonadota</taxon>
        <taxon>Gammaproteobacteria</taxon>
        <taxon>Enterobacterales</taxon>
        <taxon>Enterobacteriaceae</taxon>
        <taxon>Escherichia</taxon>
    </lineage>
</organism>
<dbReference type="Proteomes" id="UP000250991">
    <property type="component" value="Unassembled WGS sequence"/>
</dbReference>
<dbReference type="EMBL" id="UARW01000010">
    <property type="protein sequence ID" value="SQD05673.1"/>
    <property type="molecule type" value="Genomic_DNA"/>
</dbReference>
<evidence type="ECO:0000313" key="2">
    <source>
        <dbReference type="EMBL" id="STI87319.1"/>
    </source>
</evidence>
<protein>
    <submittedName>
        <fullName evidence="3">Uncharacterized protein</fullName>
    </submittedName>
</protein>
<proteinExistence type="predicted"/>
<dbReference type="Proteomes" id="UP000254079">
    <property type="component" value="Unassembled WGS sequence"/>
</dbReference>
<dbReference type="Proteomes" id="UP000254718">
    <property type="component" value="Unassembled WGS sequence"/>
</dbReference>
<dbReference type="AlphaFoldDB" id="A0A0K3NBG8"/>
<dbReference type="EMBL" id="UGFE01000002">
    <property type="protein sequence ID" value="STM24991.1"/>
    <property type="molecule type" value="Genomic_DNA"/>
</dbReference>
<evidence type="ECO:0000313" key="4">
    <source>
        <dbReference type="Proteomes" id="UP000250991"/>
    </source>
</evidence>
<name>A0A0K3NBG8_ECOLX</name>